<proteinExistence type="predicted"/>
<dbReference type="InterPro" id="IPR012677">
    <property type="entry name" value="Nucleotide-bd_a/b_plait_sf"/>
</dbReference>
<evidence type="ECO:0000313" key="4">
    <source>
        <dbReference type="EMBL" id="TVU28209.1"/>
    </source>
</evidence>
<organism evidence="4 5">
    <name type="scientific">Eragrostis curvula</name>
    <name type="common">weeping love grass</name>
    <dbReference type="NCBI Taxonomy" id="38414"/>
    <lineage>
        <taxon>Eukaryota</taxon>
        <taxon>Viridiplantae</taxon>
        <taxon>Streptophyta</taxon>
        <taxon>Embryophyta</taxon>
        <taxon>Tracheophyta</taxon>
        <taxon>Spermatophyta</taxon>
        <taxon>Magnoliopsida</taxon>
        <taxon>Liliopsida</taxon>
        <taxon>Poales</taxon>
        <taxon>Poaceae</taxon>
        <taxon>PACMAD clade</taxon>
        <taxon>Chloridoideae</taxon>
        <taxon>Eragrostideae</taxon>
        <taxon>Eragrostidinae</taxon>
        <taxon>Eragrostis</taxon>
    </lineage>
</organism>
<dbReference type="EMBL" id="RWGY01000011">
    <property type="protein sequence ID" value="TVU28209.1"/>
    <property type="molecule type" value="Genomic_DNA"/>
</dbReference>
<evidence type="ECO:0000313" key="5">
    <source>
        <dbReference type="Proteomes" id="UP000324897"/>
    </source>
</evidence>
<gene>
    <name evidence="4" type="ORF">EJB05_19718</name>
</gene>
<evidence type="ECO:0000259" key="3">
    <source>
        <dbReference type="PROSITE" id="PS50102"/>
    </source>
</evidence>
<comment type="caution">
    <text evidence="4">The sequence shown here is derived from an EMBL/GenBank/DDBJ whole genome shotgun (WGS) entry which is preliminary data.</text>
</comment>
<keyword evidence="5" id="KW-1185">Reference proteome</keyword>
<dbReference type="Gene3D" id="3.30.70.330">
    <property type="match status" value="2"/>
</dbReference>
<protein>
    <recommendedName>
        <fullName evidence="3">RRM domain-containing protein</fullName>
    </recommendedName>
</protein>
<dbReference type="Proteomes" id="UP000324897">
    <property type="component" value="Chromosome 1"/>
</dbReference>
<dbReference type="SUPFAM" id="SSF54928">
    <property type="entry name" value="RNA-binding domain, RBD"/>
    <property type="match status" value="1"/>
</dbReference>
<name>A0A5J9UWG5_9POAL</name>
<dbReference type="InterPro" id="IPR035979">
    <property type="entry name" value="RBD_domain_sf"/>
</dbReference>
<dbReference type="SMART" id="SM00360">
    <property type="entry name" value="RRM"/>
    <property type="match status" value="2"/>
</dbReference>
<evidence type="ECO:0000256" key="1">
    <source>
        <dbReference type="ARBA" id="ARBA00022884"/>
    </source>
</evidence>
<feature type="domain" description="RRM" evidence="3">
    <location>
        <begin position="208"/>
        <end position="281"/>
    </location>
</feature>
<dbReference type="AlphaFoldDB" id="A0A5J9UWG5"/>
<dbReference type="PROSITE" id="PS50102">
    <property type="entry name" value="RRM"/>
    <property type="match status" value="2"/>
</dbReference>
<dbReference type="Pfam" id="PF00076">
    <property type="entry name" value="RRM_1"/>
    <property type="match status" value="2"/>
</dbReference>
<feature type="non-terminal residue" evidence="4">
    <location>
        <position position="1"/>
    </location>
</feature>
<dbReference type="Gramene" id="TVU28209">
    <property type="protein sequence ID" value="TVU28209"/>
    <property type="gene ID" value="EJB05_19718"/>
</dbReference>
<evidence type="ECO:0000256" key="2">
    <source>
        <dbReference type="PROSITE-ProRule" id="PRU00176"/>
    </source>
</evidence>
<dbReference type="OrthoDB" id="693159at2759"/>
<accession>A0A5J9UWG5</accession>
<dbReference type="InterPro" id="IPR000504">
    <property type="entry name" value="RRM_dom"/>
</dbReference>
<dbReference type="PANTHER" id="PTHR10352">
    <property type="entry name" value="EUKARYOTIC TRANSLATION INITIATION FACTOR 3 SUBUNIT G"/>
    <property type="match status" value="1"/>
</dbReference>
<dbReference type="GO" id="GO:0003723">
    <property type="term" value="F:RNA binding"/>
    <property type="evidence" value="ECO:0007669"/>
    <property type="project" value="UniProtKB-UniRule"/>
</dbReference>
<sequence>MARGNKNKVKKVSLATFLRDLDDSSSPSRNQESEIEELLASKGRAVLSMECRNCGSEGDHWSFKCPDLARQTETFEDMSSSTEEPPRCPVCHCEQPVDVVKRSTEDENSVRVSNLPTDTSESDIVDLFGPSGSLARVHLAMDEKTDSTTKFAIVEYVERKNAEKIIHFLNGFEYYDEAILQVEWAAPRPKATYVPPVVCESCTRDSESSIRVTNISERITVDVFLELFRRCGLFTVAYLAADEVAGSRTRFGIVEYERREGAENAIKMLNGFEFYNELRVEGPFRLEDLRKDLGE</sequence>
<feature type="domain" description="RRM" evidence="3">
    <location>
        <begin position="108"/>
        <end position="187"/>
    </location>
</feature>
<keyword evidence="1 2" id="KW-0694">RNA-binding</keyword>
<reference evidence="4 5" key="1">
    <citation type="journal article" date="2019" name="Sci. Rep.">
        <title>A high-quality genome of Eragrostis curvula grass provides insights into Poaceae evolution and supports new strategies to enhance forage quality.</title>
        <authorList>
            <person name="Carballo J."/>
            <person name="Santos B.A.C.M."/>
            <person name="Zappacosta D."/>
            <person name="Garbus I."/>
            <person name="Selva J.P."/>
            <person name="Gallo C.A."/>
            <person name="Diaz A."/>
            <person name="Albertini E."/>
            <person name="Caccamo M."/>
            <person name="Echenique V."/>
        </authorList>
    </citation>
    <scope>NUCLEOTIDE SEQUENCE [LARGE SCALE GENOMIC DNA]</scope>
    <source>
        <strain evidence="5">cv. Victoria</strain>
        <tissue evidence="4">Leaf</tissue>
    </source>
</reference>